<dbReference type="Ensembl" id="ENSRROT00000035458.1">
    <property type="protein sequence ID" value="ENSRROP00000011355.1"/>
    <property type="gene ID" value="ENSRROG00000030020.1"/>
</dbReference>
<evidence type="ECO:0000313" key="2">
    <source>
        <dbReference type="Proteomes" id="UP000233200"/>
    </source>
</evidence>
<evidence type="ECO:0000313" key="1">
    <source>
        <dbReference type="Ensembl" id="ENSRROP00000011355.1"/>
    </source>
</evidence>
<dbReference type="OMA" id="WHECFLV"/>
<reference evidence="1" key="2">
    <citation type="submission" date="2025-09" db="UniProtKB">
        <authorList>
            <consortium name="Ensembl"/>
        </authorList>
    </citation>
    <scope>IDENTIFICATION</scope>
</reference>
<keyword evidence="2" id="KW-1185">Reference proteome</keyword>
<reference evidence="1" key="1">
    <citation type="submission" date="2025-08" db="UniProtKB">
        <authorList>
            <consortium name="Ensembl"/>
        </authorList>
    </citation>
    <scope>IDENTIFICATION</scope>
</reference>
<dbReference type="Proteomes" id="UP000233200">
    <property type="component" value="Unplaced"/>
</dbReference>
<dbReference type="AlphaFoldDB" id="A0A2K6P494"/>
<accession>A0A2K6P494</accession>
<proteinExistence type="predicted"/>
<organism evidence="1 2">
    <name type="scientific">Rhinopithecus roxellana</name>
    <name type="common">Golden snub-nosed monkey</name>
    <name type="synonym">Pygathrix roxellana</name>
    <dbReference type="NCBI Taxonomy" id="61622"/>
    <lineage>
        <taxon>Eukaryota</taxon>
        <taxon>Metazoa</taxon>
        <taxon>Chordata</taxon>
        <taxon>Craniata</taxon>
        <taxon>Vertebrata</taxon>
        <taxon>Euteleostomi</taxon>
        <taxon>Mammalia</taxon>
        <taxon>Eutheria</taxon>
        <taxon>Euarchontoglires</taxon>
        <taxon>Primates</taxon>
        <taxon>Haplorrhini</taxon>
        <taxon>Catarrhini</taxon>
        <taxon>Cercopithecidae</taxon>
        <taxon>Colobinae</taxon>
        <taxon>Rhinopithecus</taxon>
    </lineage>
</organism>
<sequence length="56" mass="6894">MYCCLFFFFFFLFFLLKNRFLSCFLVVDWRESFVTLSTVFLRTNNLVPDVLEDLLY</sequence>
<protein>
    <submittedName>
        <fullName evidence="1">Uncharacterized protein</fullName>
    </submittedName>
</protein>
<name>A0A2K6P494_RHIRO</name>
<dbReference type="GeneTree" id="ENSGT00510000055459"/>